<keyword evidence="1" id="KW-0812">Transmembrane</keyword>
<feature type="transmembrane region" description="Helical" evidence="1">
    <location>
        <begin position="388"/>
        <end position="410"/>
    </location>
</feature>
<proteinExistence type="predicted"/>
<organism evidence="3 4">
    <name type="scientific">Candidatus Berkelbacteria bacterium CG10_big_fil_rev_8_21_14_0_10_43_14</name>
    <dbReference type="NCBI Taxonomy" id="1974515"/>
    <lineage>
        <taxon>Bacteria</taxon>
        <taxon>Candidatus Berkelbacteria</taxon>
    </lineage>
</organism>
<protein>
    <recommendedName>
        <fullName evidence="2">Predicted membrane protein YciQ-like C-terminal domain-containing protein</fullName>
    </recommendedName>
</protein>
<evidence type="ECO:0000256" key="1">
    <source>
        <dbReference type="SAM" id="Phobius"/>
    </source>
</evidence>
<sequence>MAFWAIIGLLVWSGVVVKQGVTSKADILLPDQNKGSIASPIMYDLTINPDTTVVNNGQDVYRIFTPLSDIDRVQIPILDKPTDNIPSSSVTLHLPPNTSIASLTVIPQLVHTSVTRVEQKTRDQSTIQLLSSSIDPGSKYSIEIDFPKGVLHLPISKRIAQFVLERPLTWWFALAIALPAIALLILLFVILRRLQLGELAANIQPISQPPGDMPPAAVEALLYGHLSKRSIAATLIDLARRKYIMVNQHDEGDFRIGRYHTFALPSQIDLKEKSEKDEVRAILQAVASVHDNTDIQLFERLLLSKLFSQDQVVADRSSITLRVGHRMFSEKIAHFYSGIYGIVTQKNYFIQDPGAYHRRFKVFGILLFFIGFGGFIFGIRFFPDPKTALVWVGMILSALAIISLAPKLPILSDTGKKAYRDWLAFKAFLSDPHELPYQQDEADYFERYLPYAIAMGVEKQWTARFRLHPFTIPEWIVTDTEYHTIEQFDAELFPLINWLGSTLSLARTPTID</sequence>
<name>A0A2M6R8S8_9BACT</name>
<keyword evidence="1" id="KW-0472">Membrane</keyword>
<evidence type="ECO:0000313" key="3">
    <source>
        <dbReference type="EMBL" id="PIS07034.1"/>
    </source>
</evidence>
<reference evidence="4" key="1">
    <citation type="submission" date="2017-09" db="EMBL/GenBank/DDBJ databases">
        <title>Depth-based differentiation of microbial function through sediment-hosted aquifers and enrichment of novel symbionts in the deep terrestrial subsurface.</title>
        <authorList>
            <person name="Probst A.J."/>
            <person name="Ladd B."/>
            <person name="Jarett J.K."/>
            <person name="Geller-Mcgrath D.E."/>
            <person name="Sieber C.M.K."/>
            <person name="Emerson J.B."/>
            <person name="Anantharaman K."/>
            <person name="Thomas B.C."/>
            <person name="Malmstrom R."/>
            <person name="Stieglmeier M."/>
            <person name="Klingl A."/>
            <person name="Woyke T."/>
            <person name="Ryan C.M."/>
            <person name="Banfield J.F."/>
        </authorList>
    </citation>
    <scope>NUCLEOTIDE SEQUENCE [LARGE SCALE GENOMIC DNA]</scope>
</reference>
<comment type="caution">
    <text evidence="3">The sequence shown here is derived from an EMBL/GenBank/DDBJ whole genome shotgun (WGS) entry which is preliminary data.</text>
</comment>
<dbReference type="Proteomes" id="UP000231162">
    <property type="component" value="Unassembled WGS sequence"/>
</dbReference>
<dbReference type="EMBL" id="PEZX01000022">
    <property type="protein sequence ID" value="PIS07034.1"/>
    <property type="molecule type" value="Genomic_DNA"/>
</dbReference>
<keyword evidence="1" id="KW-1133">Transmembrane helix</keyword>
<dbReference type="Pfam" id="PF20990">
    <property type="entry name" value="DUF2207_C"/>
    <property type="match status" value="1"/>
</dbReference>
<feature type="transmembrane region" description="Helical" evidence="1">
    <location>
        <begin position="168"/>
        <end position="191"/>
    </location>
</feature>
<evidence type="ECO:0000313" key="4">
    <source>
        <dbReference type="Proteomes" id="UP000231162"/>
    </source>
</evidence>
<feature type="domain" description="Predicted membrane protein YciQ-like C-terminal" evidence="2">
    <location>
        <begin position="209"/>
        <end position="465"/>
    </location>
</feature>
<feature type="transmembrane region" description="Helical" evidence="1">
    <location>
        <begin position="362"/>
        <end position="382"/>
    </location>
</feature>
<gene>
    <name evidence="3" type="ORF">COT79_01405</name>
</gene>
<dbReference type="AlphaFoldDB" id="A0A2M6R8S8"/>
<dbReference type="InterPro" id="IPR048389">
    <property type="entry name" value="YciQ-like_C"/>
</dbReference>
<accession>A0A2M6R8S8</accession>
<evidence type="ECO:0000259" key="2">
    <source>
        <dbReference type="Pfam" id="PF20990"/>
    </source>
</evidence>